<sequence>MFNVKDYFHRDEVVELTQQLISIPSHKDVPHQEKEVAEFIYDYCGSHGLEVQLQEVVDQRKNVLAFLRGSGVGNSLMLNGHTDTITPYRMTIDPFHERVRDGYVWGRGAADMKGGLACMITTMVAMKRAGIVPDGDIVFAGVIGEEGKSEGTEHLIHSGIRTSAAIVGEPSNYEYAVGHRGLEWFDVVFTGRASHSGSPENSVNAIEKAAEFIYRAKRELYPKIRQREDEFMGVSLMNVGIIEGGLGQSTVADQCTVKIDRRYIPGETVESVLQEYQDLLNSMKEEDPAMEATIIKSAENVTALNHPPLITPMSEPIVHAVKTALREVIQRDPKITRGRGWTDAALLSVYGKIPTVVVGPGDIRLSHTEAERIAIRDLVNTVDVYARIIDNFCIKDKIMDENSTLIMD</sequence>
<comment type="cofactor">
    <cofactor evidence="1">
        <name>Co(2+)</name>
        <dbReference type="ChEBI" id="CHEBI:48828"/>
    </cofactor>
</comment>
<gene>
    <name evidence="9" type="ORF">SAMN06296020_101133</name>
</gene>
<dbReference type="GO" id="GO:0016787">
    <property type="term" value="F:hydrolase activity"/>
    <property type="evidence" value="ECO:0007669"/>
    <property type="project" value="UniProtKB-KW"/>
</dbReference>
<evidence type="ECO:0000313" key="9">
    <source>
        <dbReference type="EMBL" id="SMP38668.1"/>
    </source>
</evidence>
<keyword evidence="5" id="KW-0378">Hydrolase</keyword>
<evidence type="ECO:0000256" key="4">
    <source>
        <dbReference type="ARBA" id="ARBA00022723"/>
    </source>
</evidence>
<dbReference type="SUPFAM" id="SSF55031">
    <property type="entry name" value="Bacterial exopeptidase dimerisation domain"/>
    <property type="match status" value="1"/>
</dbReference>
<dbReference type="Gene3D" id="3.40.630.10">
    <property type="entry name" value="Zn peptidases"/>
    <property type="match status" value="2"/>
</dbReference>
<dbReference type="NCBIfam" id="TIGR01910">
    <property type="entry name" value="DapE-ArgE"/>
    <property type="match status" value="1"/>
</dbReference>
<keyword evidence="6" id="KW-0862">Zinc</keyword>
<dbReference type="SUPFAM" id="SSF53187">
    <property type="entry name" value="Zn-dependent exopeptidases"/>
    <property type="match status" value="1"/>
</dbReference>
<keyword evidence="10" id="KW-1185">Reference proteome</keyword>
<keyword evidence="4" id="KW-0479">Metal-binding</keyword>
<reference evidence="9" key="1">
    <citation type="submission" date="2017-05" db="EMBL/GenBank/DDBJ databases">
        <authorList>
            <person name="Varghese N."/>
            <person name="Submissions S."/>
        </authorList>
    </citation>
    <scope>NUCLEOTIDE SEQUENCE</scope>
    <source>
        <strain evidence="9">Su22</strain>
    </source>
</reference>
<dbReference type="Proteomes" id="UP001158066">
    <property type="component" value="Unassembled WGS sequence"/>
</dbReference>
<dbReference type="Pfam" id="PF07687">
    <property type="entry name" value="M20_dimer"/>
    <property type="match status" value="1"/>
</dbReference>
<evidence type="ECO:0000256" key="1">
    <source>
        <dbReference type="ARBA" id="ARBA00001941"/>
    </source>
</evidence>
<dbReference type="Pfam" id="PF01546">
    <property type="entry name" value="Peptidase_M20"/>
    <property type="match status" value="1"/>
</dbReference>
<evidence type="ECO:0000256" key="5">
    <source>
        <dbReference type="ARBA" id="ARBA00022801"/>
    </source>
</evidence>
<accession>A0AA45WSM8</accession>
<evidence type="ECO:0000256" key="3">
    <source>
        <dbReference type="ARBA" id="ARBA00006247"/>
    </source>
</evidence>
<proteinExistence type="inferred from homology"/>
<keyword evidence="7" id="KW-0170">Cobalt</keyword>
<comment type="similarity">
    <text evidence="3">Belongs to the peptidase M20A family.</text>
</comment>
<dbReference type="GO" id="GO:0046872">
    <property type="term" value="F:metal ion binding"/>
    <property type="evidence" value="ECO:0007669"/>
    <property type="project" value="UniProtKB-KW"/>
</dbReference>
<dbReference type="InterPro" id="IPR002933">
    <property type="entry name" value="Peptidase_M20"/>
</dbReference>
<evidence type="ECO:0000256" key="6">
    <source>
        <dbReference type="ARBA" id="ARBA00022833"/>
    </source>
</evidence>
<comment type="cofactor">
    <cofactor evidence="2">
        <name>Zn(2+)</name>
        <dbReference type="ChEBI" id="CHEBI:29105"/>
    </cofactor>
</comment>
<organism evidence="9 10">
    <name type="scientific">Anoxynatronum buryatiense</name>
    <dbReference type="NCBI Taxonomy" id="489973"/>
    <lineage>
        <taxon>Bacteria</taxon>
        <taxon>Bacillati</taxon>
        <taxon>Bacillota</taxon>
        <taxon>Clostridia</taxon>
        <taxon>Eubacteriales</taxon>
        <taxon>Clostridiaceae</taxon>
        <taxon>Anoxynatronum</taxon>
    </lineage>
</organism>
<dbReference type="PANTHER" id="PTHR43808">
    <property type="entry name" value="ACETYLORNITHINE DEACETYLASE"/>
    <property type="match status" value="1"/>
</dbReference>
<feature type="domain" description="Peptidase M20 dimerisation" evidence="8">
    <location>
        <begin position="177"/>
        <end position="287"/>
    </location>
</feature>
<dbReference type="InterPro" id="IPR011650">
    <property type="entry name" value="Peptidase_M20_dimer"/>
</dbReference>
<dbReference type="RefSeq" id="WP_283407495.1">
    <property type="nucleotide sequence ID" value="NZ_FXUF01000001.1"/>
</dbReference>
<evidence type="ECO:0000313" key="10">
    <source>
        <dbReference type="Proteomes" id="UP001158066"/>
    </source>
</evidence>
<comment type="caution">
    <text evidence="9">The sequence shown here is derived from an EMBL/GenBank/DDBJ whole genome shotgun (WGS) entry which is preliminary data.</text>
</comment>
<protein>
    <submittedName>
        <fullName evidence="9">Acetylornithine deacetylase/succinyl-diaminopimelate desuccinylase</fullName>
    </submittedName>
</protein>
<evidence type="ECO:0000259" key="8">
    <source>
        <dbReference type="Pfam" id="PF07687"/>
    </source>
</evidence>
<dbReference type="CDD" id="cd08659">
    <property type="entry name" value="M20_ArgE_DapE-like"/>
    <property type="match status" value="1"/>
</dbReference>
<evidence type="ECO:0000256" key="7">
    <source>
        <dbReference type="ARBA" id="ARBA00023285"/>
    </source>
</evidence>
<dbReference type="Gene3D" id="3.30.70.360">
    <property type="match status" value="1"/>
</dbReference>
<dbReference type="EMBL" id="FXUF01000001">
    <property type="protein sequence ID" value="SMP38668.1"/>
    <property type="molecule type" value="Genomic_DNA"/>
</dbReference>
<dbReference type="InterPro" id="IPR010182">
    <property type="entry name" value="ArgE/DapE"/>
</dbReference>
<name>A0AA45WSM8_9CLOT</name>
<dbReference type="InterPro" id="IPR050072">
    <property type="entry name" value="Peptidase_M20A"/>
</dbReference>
<dbReference type="InterPro" id="IPR036264">
    <property type="entry name" value="Bact_exopeptidase_dim_dom"/>
</dbReference>
<dbReference type="AlphaFoldDB" id="A0AA45WSM8"/>
<evidence type="ECO:0000256" key="2">
    <source>
        <dbReference type="ARBA" id="ARBA00001947"/>
    </source>
</evidence>